<keyword evidence="11" id="KW-1185">Reference proteome</keyword>
<dbReference type="GO" id="GO:0140359">
    <property type="term" value="F:ABC-type transporter activity"/>
    <property type="evidence" value="ECO:0007669"/>
    <property type="project" value="InterPro"/>
</dbReference>
<dbReference type="GO" id="GO:0005886">
    <property type="term" value="C:plasma membrane"/>
    <property type="evidence" value="ECO:0007669"/>
    <property type="project" value="UniProtKB-SubCell"/>
</dbReference>
<dbReference type="SUPFAM" id="SSF90123">
    <property type="entry name" value="ABC transporter transmembrane region"/>
    <property type="match status" value="1"/>
</dbReference>
<feature type="domain" description="ABC transporter" evidence="8">
    <location>
        <begin position="335"/>
        <end position="570"/>
    </location>
</feature>
<evidence type="ECO:0000256" key="4">
    <source>
        <dbReference type="ARBA" id="ARBA00022840"/>
    </source>
</evidence>
<dbReference type="SMART" id="SM00382">
    <property type="entry name" value="AAA"/>
    <property type="match status" value="1"/>
</dbReference>
<organism evidence="10 11">
    <name type="scientific">Paragemmobacter kunshanensis</name>
    <dbReference type="NCBI Taxonomy" id="2583234"/>
    <lineage>
        <taxon>Bacteria</taxon>
        <taxon>Pseudomonadati</taxon>
        <taxon>Pseudomonadota</taxon>
        <taxon>Alphaproteobacteria</taxon>
        <taxon>Rhodobacterales</taxon>
        <taxon>Paracoccaceae</taxon>
        <taxon>Paragemmobacter</taxon>
    </lineage>
</organism>
<dbReference type="GO" id="GO:0030256">
    <property type="term" value="C:type I protein secretion system complex"/>
    <property type="evidence" value="ECO:0007669"/>
    <property type="project" value="InterPro"/>
</dbReference>
<dbReference type="GO" id="GO:0016887">
    <property type="term" value="F:ATP hydrolysis activity"/>
    <property type="evidence" value="ECO:0007669"/>
    <property type="project" value="InterPro"/>
</dbReference>
<comment type="subcellular location">
    <subcellularLocation>
        <location evidence="1">Cell membrane</location>
        <topology evidence="1">Multi-pass membrane protein</topology>
    </subcellularLocation>
</comment>
<dbReference type="InterPro" id="IPR003593">
    <property type="entry name" value="AAA+_ATPase"/>
</dbReference>
<evidence type="ECO:0000259" key="8">
    <source>
        <dbReference type="PROSITE" id="PS50893"/>
    </source>
</evidence>
<accession>A0A6M1U5Q2</accession>
<dbReference type="PANTHER" id="PTHR24221">
    <property type="entry name" value="ATP-BINDING CASSETTE SUB-FAMILY B"/>
    <property type="match status" value="1"/>
</dbReference>
<evidence type="ECO:0000256" key="6">
    <source>
        <dbReference type="ARBA" id="ARBA00023136"/>
    </source>
</evidence>
<feature type="transmembrane region" description="Helical" evidence="7">
    <location>
        <begin position="59"/>
        <end position="79"/>
    </location>
</feature>
<comment type="caution">
    <text evidence="10">The sequence shown here is derived from an EMBL/GenBank/DDBJ whole genome shotgun (WGS) entry which is preliminary data.</text>
</comment>
<keyword evidence="4" id="KW-0067">ATP-binding</keyword>
<dbReference type="InterPro" id="IPR003439">
    <property type="entry name" value="ABC_transporter-like_ATP-bd"/>
</dbReference>
<dbReference type="Pfam" id="PF00005">
    <property type="entry name" value="ABC_tran"/>
    <property type="match status" value="1"/>
</dbReference>
<feature type="domain" description="ABC transmembrane type-1" evidence="9">
    <location>
        <begin position="26"/>
        <end position="304"/>
    </location>
</feature>
<feature type="transmembrane region" description="Helical" evidence="7">
    <location>
        <begin position="149"/>
        <end position="177"/>
    </location>
</feature>
<dbReference type="InterPro" id="IPR027417">
    <property type="entry name" value="P-loop_NTPase"/>
</dbReference>
<dbReference type="Gene3D" id="3.40.50.300">
    <property type="entry name" value="P-loop containing nucleotide triphosphate hydrolases"/>
    <property type="match status" value="1"/>
</dbReference>
<evidence type="ECO:0000313" key="10">
    <source>
        <dbReference type="EMBL" id="NGQ90223.1"/>
    </source>
</evidence>
<evidence type="ECO:0000256" key="5">
    <source>
        <dbReference type="ARBA" id="ARBA00022989"/>
    </source>
</evidence>
<dbReference type="GO" id="GO:0034040">
    <property type="term" value="F:ATPase-coupled lipid transmembrane transporter activity"/>
    <property type="evidence" value="ECO:0007669"/>
    <property type="project" value="TreeGrafter"/>
</dbReference>
<keyword evidence="3" id="KW-0547">Nucleotide-binding</keyword>
<dbReference type="NCBIfam" id="TIGR01842">
    <property type="entry name" value="type_I_sec_PrtD"/>
    <property type="match status" value="1"/>
</dbReference>
<evidence type="ECO:0000256" key="3">
    <source>
        <dbReference type="ARBA" id="ARBA00022741"/>
    </source>
</evidence>
<proteinExistence type="predicted"/>
<dbReference type="RefSeq" id="WP_165047473.1">
    <property type="nucleotide sequence ID" value="NZ_JAALFE010000003.1"/>
</dbReference>
<dbReference type="PROSITE" id="PS50893">
    <property type="entry name" value="ABC_TRANSPORTER_2"/>
    <property type="match status" value="1"/>
</dbReference>
<name>A0A6M1U5Q2_9RHOB</name>
<keyword evidence="2 7" id="KW-0812">Transmembrane</keyword>
<dbReference type="PANTHER" id="PTHR24221:SF248">
    <property type="entry name" value="ABC TRANSPORTER TRANSMEMBRANE REGION"/>
    <property type="match status" value="1"/>
</dbReference>
<dbReference type="InterPro" id="IPR036640">
    <property type="entry name" value="ABC1_TM_sf"/>
</dbReference>
<dbReference type="InterPro" id="IPR011527">
    <property type="entry name" value="ABC1_TM_dom"/>
</dbReference>
<evidence type="ECO:0000259" key="9">
    <source>
        <dbReference type="PROSITE" id="PS50929"/>
    </source>
</evidence>
<dbReference type="PROSITE" id="PS50929">
    <property type="entry name" value="ABC_TM1F"/>
    <property type="match status" value="1"/>
</dbReference>
<dbReference type="Pfam" id="PF00664">
    <property type="entry name" value="ABC_membrane"/>
    <property type="match status" value="1"/>
</dbReference>
<protein>
    <submittedName>
        <fullName evidence="10">Type I secretion system permease/ATPase</fullName>
    </submittedName>
</protein>
<dbReference type="InterPro" id="IPR039421">
    <property type="entry name" value="Type_1_exporter"/>
</dbReference>
<feature type="transmembrane region" description="Helical" evidence="7">
    <location>
        <begin position="25"/>
        <end position="47"/>
    </location>
</feature>
<dbReference type="GO" id="GO:0030253">
    <property type="term" value="P:protein secretion by the type I secretion system"/>
    <property type="evidence" value="ECO:0007669"/>
    <property type="project" value="InterPro"/>
</dbReference>
<dbReference type="Gene3D" id="1.20.1560.10">
    <property type="entry name" value="ABC transporter type 1, transmembrane domain"/>
    <property type="match status" value="1"/>
</dbReference>
<reference evidence="10 11" key="1">
    <citation type="submission" date="2020-02" db="EMBL/GenBank/DDBJ databases">
        <title>Rhodobacter translucens sp. nov., a novel bacterium isolated from activated sludge.</title>
        <authorList>
            <person name="Liu J."/>
        </authorList>
    </citation>
    <scope>NUCLEOTIDE SEQUENCE [LARGE SCALE GENOMIC DNA]</scope>
    <source>
        <strain evidence="10 11">HX-7-19</strain>
    </source>
</reference>
<dbReference type="InterPro" id="IPR010128">
    <property type="entry name" value="ATPase_T1SS_PrtD-like"/>
</dbReference>
<evidence type="ECO:0000256" key="1">
    <source>
        <dbReference type="ARBA" id="ARBA00004651"/>
    </source>
</evidence>
<evidence type="ECO:0000313" key="11">
    <source>
        <dbReference type="Proteomes" id="UP000474758"/>
    </source>
</evidence>
<dbReference type="Proteomes" id="UP000474758">
    <property type="component" value="Unassembled WGS sequence"/>
</dbReference>
<dbReference type="GO" id="GO:0005524">
    <property type="term" value="F:ATP binding"/>
    <property type="evidence" value="ECO:0007669"/>
    <property type="project" value="UniProtKB-KW"/>
</dbReference>
<sequence length="578" mass="61430">MSRRNEFTPGAQELRAVFTAQRGPFIAAIAFSCGVNLLMLTSPLYMMQVYDRVLGSQSEATLVALTLLLTLLFLIMAILDHFRGRVLARIGAAYQTSLDRRVFEAALTRHFAAPEDRSAIAAQRDVEAIRAFWSSPALTALIDMPWTPLYLGAIFIFHPLLGWLAIAGGAIILALALMNQRQTRTALARASEAALVADNSADRLRNDSETIRALGMTGAAFDRWQKARSVALGQGLLAADQGGGWGAASRGFRLYLQSAMLGLAAWVVLRGELSPGAMIAASILLGRALQPLEQAVAQWPLVSRAQEARTRLSELLTRIPAPAPRTALPRPAARIEVSGLTIIPPGQSAPTLRGLSFSLQPGQALGVIGPSGAGKSTLARALTGLWHPASGSIRLDGATLDQFPTDRLGALIGYLPQRVSLFDGTIAENIARLAPGDDAAIVAAARTADAHEMILRLTQGYDTRMDAAGGQLSGGQVQRIGLARALYGNPVLLILDEPNSNLDNEGSLAVNTAIRAHKAAGGAALIMAHRPAAIQECDMLLVLENGQRRAFGPRDQVLREMVQNAGDIVGKVAPGGMR</sequence>
<dbReference type="AlphaFoldDB" id="A0A6M1U5Q2"/>
<keyword evidence="5 7" id="KW-1133">Transmembrane helix</keyword>
<evidence type="ECO:0000256" key="7">
    <source>
        <dbReference type="SAM" id="Phobius"/>
    </source>
</evidence>
<dbReference type="SUPFAM" id="SSF52540">
    <property type="entry name" value="P-loop containing nucleoside triphosphate hydrolases"/>
    <property type="match status" value="1"/>
</dbReference>
<keyword evidence="6 7" id="KW-0472">Membrane</keyword>
<evidence type="ECO:0000256" key="2">
    <source>
        <dbReference type="ARBA" id="ARBA00022692"/>
    </source>
</evidence>
<dbReference type="EMBL" id="JAALFE010000003">
    <property type="protein sequence ID" value="NGQ90223.1"/>
    <property type="molecule type" value="Genomic_DNA"/>
</dbReference>
<gene>
    <name evidence="10" type="ORF">G5V65_04890</name>
</gene>
<dbReference type="PROSITE" id="PS51257">
    <property type="entry name" value="PROKAR_LIPOPROTEIN"/>
    <property type="match status" value="1"/>
</dbReference>